<dbReference type="SUPFAM" id="SSF58038">
    <property type="entry name" value="SNARE fusion complex"/>
    <property type="match status" value="1"/>
</dbReference>
<dbReference type="InterPro" id="IPR045242">
    <property type="entry name" value="Syntaxin"/>
</dbReference>
<accession>A0A061QWN9</accession>
<dbReference type="GO" id="GO:0031201">
    <property type="term" value="C:SNARE complex"/>
    <property type="evidence" value="ECO:0007669"/>
    <property type="project" value="TreeGrafter"/>
</dbReference>
<evidence type="ECO:0000313" key="13">
    <source>
        <dbReference type="EMBL" id="JAC66937.1"/>
    </source>
</evidence>
<keyword evidence="8" id="KW-0175">Coiled coil</keyword>
<dbReference type="EMBL" id="GBEZ01019648">
    <property type="protein sequence ID" value="JAC66937.1"/>
    <property type="molecule type" value="Transcribed_RNA"/>
</dbReference>
<dbReference type="GO" id="GO:0006906">
    <property type="term" value="P:vesicle fusion"/>
    <property type="evidence" value="ECO:0007669"/>
    <property type="project" value="TreeGrafter"/>
</dbReference>
<dbReference type="CDD" id="cd15845">
    <property type="entry name" value="SNARE_syntaxin16"/>
    <property type="match status" value="1"/>
</dbReference>
<organism evidence="12">
    <name type="scientific">Tetraselmis sp. GSL018</name>
    <dbReference type="NCBI Taxonomy" id="582737"/>
    <lineage>
        <taxon>Eukaryota</taxon>
        <taxon>Viridiplantae</taxon>
        <taxon>Chlorophyta</taxon>
        <taxon>core chlorophytes</taxon>
        <taxon>Chlorodendrophyceae</taxon>
        <taxon>Chlorodendrales</taxon>
        <taxon>Chlorodendraceae</taxon>
        <taxon>Tetraselmis</taxon>
    </lineage>
</organism>
<evidence type="ECO:0000256" key="10">
    <source>
        <dbReference type="SAM" id="Phobius"/>
    </source>
</evidence>
<name>A0A061QWN9_9CHLO</name>
<dbReference type="PANTHER" id="PTHR19957:SF83">
    <property type="entry name" value="SYNTAXIN-16"/>
    <property type="match status" value="1"/>
</dbReference>
<keyword evidence="6 10" id="KW-1133">Transmembrane helix</keyword>
<evidence type="ECO:0000259" key="11">
    <source>
        <dbReference type="PROSITE" id="PS50192"/>
    </source>
</evidence>
<reference evidence="12" key="1">
    <citation type="submission" date="2014-05" db="EMBL/GenBank/DDBJ databases">
        <title>The transcriptome of the halophilic microalga Tetraselmis sp. GSL018 isolated from the Great Salt Lake, Utah.</title>
        <authorList>
            <person name="Jinkerson R.E."/>
            <person name="D'Adamo S."/>
            <person name="Posewitz M.C."/>
        </authorList>
    </citation>
    <scope>NUCLEOTIDE SEQUENCE</scope>
    <source>
        <strain evidence="12">GSL018</strain>
    </source>
</reference>
<dbReference type="PROSITE" id="PS50192">
    <property type="entry name" value="T_SNARE"/>
    <property type="match status" value="1"/>
</dbReference>
<evidence type="ECO:0000256" key="4">
    <source>
        <dbReference type="ARBA" id="ARBA00022692"/>
    </source>
</evidence>
<dbReference type="GO" id="GO:0048278">
    <property type="term" value="P:vesicle docking"/>
    <property type="evidence" value="ECO:0007669"/>
    <property type="project" value="TreeGrafter"/>
</dbReference>
<dbReference type="SMART" id="SM00397">
    <property type="entry name" value="t_SNARE"/>
    <property type="match status" value="1"/>
</dbReference>
<proteinExistence type="inferred from homology"/>
<evidence type="ECO:0000256" key="2">
    <source>
        <dbReference type="ARBA" id="ARBA00009063"/>
    </source>
</evidence>
<keyword evidence="9 10" id="KW-0472">Membrane</keyword>
<evidence type="ECO:0000256" key="3">
    <source>
        <dbReference type="ARBA" id="ARBA00022448"/>
    </source>
</evidence>
<feature type="domain" description="T-SNARE coiled-coil homology" evidence="11">
    <location>
        <begin position="2"/>
        <end position="64"/>
    </location>
</feature>
<dbReference type="AlphaFoldDB" id="A0A061QWN9"/>
<evidence type="ECO:0000256" key="5">
    <source>
        <dbReference type="ARBA" id="ARBA00022927"/>
    </source>
</evidence>
<evidence type="ECO:0000256" key="6">
    <source>
        <dbReference type="ARBA" id="ARBA00022989"/>
    </source>
</evidence>
<dbReference type="Gene3D" id="1.20.5.110">
    <property type="match status" value="1"/>
</dbReference>
<keyword evidence="7" id="KW-0333">Golgi apparatus</keyword>
<comment type="subcellular location">
    <subcellularLocation>
        <location evidence="1">Golgi apparatus membrane</location>
        <topology evidence="1">Single-pass type IV membrane protein</topology>
    </subcellularLocation>
</comment>
<dbReference type="GO" id="GO:0000149">
    <property type="term" value="F:SNARE binding"/>
    <property type="evidence" value="ECO:0007669"/>
    <property type="project" value="TreeGrafter"/>
</dbReference>
<feature type="non-terminal residue" evidence="12">
    <location>
        <position position="96"/>
    </location>
</feature>
<evidence type="ECO:0000256" key="9">
    <source>
        <dbReference type="ARBA" id="ARBA00023136"/>
    </source>
</evidence>
<dbReference type="GO" id="GO:0000139">
    <property type="term" value="C:Golgi membrane"/>
    <property type="evidence" value="ECO:0007669"/>
    <property type="project" value="UniProtKB-SubCell"/>
</dbReference>
<dbReference type="EMBL" id="GBEZ01024068">
    <property type="protein sequence ID" value="JAC62880.1"/>
    <property type="molecule type" value="Transcribed_RNA"/>
</dbReference>
<keyword evidence="4 10" id="KW-0812">Transmembrane</keyword>
<dbReference type="PANTHER" id="PTHR19957">
    <property type="entry name" value="SYNTAXIN"/>
    <property type="match status" value="1"/>
</dbReference>
<keyword evidence="3" id="KW-0813">Transport</keyword>
<dbReference type="InterPro" id="IPR006012">
    <property type="entry name" value="Syntaxin/epimorphin_CS"/>
</dbReference>
<dbReference type="GO" id="GO:0006886">
    <property type="term" value="P:intracellular protein transport"/>
    <property type="evidence" value="ECO:0007669"/>
    <property type="project" value="InterPro"/>
</dbReference>
<dbReference type="GO" id="GO:0005484">
    <property type="term" value="F:SNAP receptor activity"/>
    <property type="evidence" value="ECO:0007669"/>
    <property type="project" value="InterPro"/>
</dbReference>
<dbReference type="Pfam" id="PF05739">
    <property type="entry name" value="SNARE"/>
    <property type="match status" value="1"/>
</dbReference>
<feature type="transmembrane region" description="Helical" evidence="10">
    <location>
        <begin position="72"/>
        <end position="93"/>
    </location>
</feature>
<evidence type="ECO:0000256" key="8">
    <source>
        <dbReference type="ARBA" id="ARBA00023054"/>
    </source>
</evidence>
<keyword evidence="5" id="KW-0653">Protein transport</keyword>
<dbReference type="PROSITE" id="PS00914">
    <property type="entry name" value="SYNTAXIN"/>
    <property type="match status" value="1"/>
</dbReference>
<evidence type="ECO:0000256" key="7">
    <source>
        <dbReference type="ARBA" id="ARBA00023034"/>
    </source>
</evidence>
<comment type="similarity">
    <text evidence="2">Belongs to the syntaxin family.</text>
</comment>
<sequence>MESLVRERDMEIKKILQSINDLAQIMQDLSVMVIDQGTILDRIDYNMEQVSVKVQEGVKQLERANKKQKGGCRIMCIAMLATACILMLIILIIKSV</sequence>
<protein>
    <submittedName>
        <fullName evidence="12">Syntaxin 16</fullName>
    </submittedName>
</protein>
<gene>
    <name evidence="12" type="primary">STX16</name>
    <name evidence="13" type="ORF">TSPGSL018_12414</name>
    <name evidence="12" type="ORF">TSPGSL018_22097</name>
</gene>
<evidence type="ECO:0000313" key="12">
    <source>
        <dbReference type="EMBL" id="JAC62880.1"/>
    </source>
</evidence>
<evidence type="ECO:0000256" key="1">
    <source>
        <dbReference type="ARBA" id="ARBA00004409"/>
    </source>
</evidence>
<dbReference type="InterPro" id="IPR000727">
    <property type="entry name" value="T_SNARE_dom"/>
</dbReference>